<accession>A0A8S1RQ82</accession>
<proteinExistence type="predicted"/>
<dbReference type="EMBL" id="CAJJDN010000210">
    <property type="protein sequence ID" value="CAD8129209.1"/>
    <property type="molecule type" value="Genomic_DNA"/>
</dbReference>
<protein>
    <submittedName>
        <fullName evidence="1">Uncharacterized protein</fullName>
    </submittedName>
</protein>
<organism evidence="1 2">
    <name type="scientific">Paramecium sonneborni</name>
    <dbReference type="NCBI Taxonomy" id="65129"/>
    <lineage>
        <taxon>Eukaryota</taxon>
        <taxon>Sar</taxon>
        <taxon>Alveolata</taxon>
        <taxon>Ciliophora</taxon>
        <taxon>Intramacronucleata</taxon>
        <taxon>Oligohymenophorea</taxon>
        <taxon>Peniculida</taxon>
        <taxon>Parameciidae</taxon>
        <taxon>Paramecium</taxon>
    </lineage>
</organism>
<gene>
    <name evidence="1" type="ORF">PSON_ATCC_30995.1.T2100024</name>
</gene>
<keyword evidence="2" id="KW-1185">Reference proteome</keyword>
<evidence type="ECO:0000313" key="1">
    <source>
        <dbReference type="EMBL" id="CAD8129209.1"/>
    </source>
</evidence>
<sequence length="98" mass="11888">MEFYVKQLIQYFKISCYENTFNISAQFFNQSKFTSNLLGDAHNTFRLTQKYDRYVWYNLMDILNSRLIQEAFIANIATYSVQQNKVNYQQYKSITYKK</sequence>
<dbReference type="Proteomes" id="UP000692954">
    <property type="component" value="Unassembled WGS sequence"/>
</dbReference>
<comment type="caution">
    <text evidence="1">The sequence shown here is derived from an EMBL/GenBank/DDBJ whole genome shotgun (WGS) entry which is preliminary data.</text>
</comment>
<evidence type="ECO:0000313" key="2">
    <source>
        <dbReference type="Proteomes" id="UP000692954"/>
    </source>
</evidence>
<name>A0A8S1RQ82_9CILI</name>
<dbReference type="AlphaFoldDB" id="A0A8S1RQ82"/>
<reference evidence="1" key="1">
    <citation type="submission" date="2021-01" db="EMBL/GenBank/DDBJ databases">
        <authorList>
            <consortium name="Genoscope - CEA"/>
            <person name="William W."/>
        </authorList>
    </citation>
    <scope>NUCLEOTIDE SEQUENCE</scope>
</reference>